<dbReference type="EMBL" id="JASJOS010000036">
    <property type="protein sequence ID" value="MDJ1486338.1"/>
    <property type="molecule type" value="Genomic_DNA"/>
</dbReference>
<accession>A0AAE3R1E7</accession>
<sequence>MIVETDEFYLGFILLLVGTLNEEHIQQIIIHQDKELVKAGVECFKMDSDGMCFYWYNPASIEKATKLFEQLGKKLSLE</sequence>
<dbReference type="AlphaFoldDB" id="A0AAE3R1E7"/>
<reference evidence="1" key="1">
    <citation type="submission" date="2023-05" db="EMBL/GenBank/DDBJ databases">
        <authorList>
            <person name="Zhang X."/>
        </authorList>
    </citation>
    <scope>NUCLEOTIDE SEQUENCE</scope>
    <source>
        <strain evidence="1">YF14B1</strain>
    </source>
</reference>
<comment type="caution">
    <text evidence="1">The sequence shown here is derived from an EMBL/GenBank/DDBJ whole genome shotgun (WGS) entry which is preliminary data.</text>
</comment>
<gene>
    <name evidence="1" type="ORF">QNI16_38015</name>
</gene>
<name>A0AAE3R1E7_9BACT</name>
<dbReference type="RefSeq" id="WP_313989856.1">
    <property type="nucleotide sequence ID" value="NZ_JASJOS010000036.1"/>
</dbReference>
<organism evidence="1 2">
    <name type="scientific">Xanthocytophaga flava</name>
    <dbReference type="NCBI Taxonomy" id="3048013"/>
    <lineage>
        <taxon>Bacteria</taxon>
        <taxon>Pseudomonadati</taxon>
        <taxon>Bacteroidota</taxon>
        <taxon>Cytophagia</taxon>
        <taxon>Cytophagales</taxon>
        <taxon>Rhodocytophagaceae</taxon>
        <taxon>Xanthocytophaga</taxon>
    </lineage>
</organism>
<protein>
    <submittedName>
        <fullName evidence="1">Uncharacterized protein</fullName>
    </submittedName>
</protein>
<evidence type="ECO:0000313" key="2">
    <source>
        <dbReference type="Proteomes" id="UP001241110"/>
    </source>
</evidence>
<proteinExistence type="predicted"/>
<evidence type="ECO:0000313" key="1">
    <source>
        <dbReference type="EMBL" id="MDJ1486338.1"/>
    </source>
</evidence>
<dbReference type="Proteomes" id="UP001241110">
    <property type="component" value="Unassembled WGS sequence"/>
</dbReference>